<accession>A0ABN7I170</accession>
<organism evidence="3 4">
    <name type="scientific">Paraburkholderia metrosideri</name>
    <dbReference type="NCBI Taxonomy" id="580937"/>
    <lineage>
        <taxon>Bacteria</taxon>
        <taxon>Pseudomonadati</taxon>
        <taxon>Pseudomonadota</taxon>
        <taxon>Betaproteobacteria</taxon>
        <taxon>Burkholderiales</taxon>
        <taxon>Burkholderiaceae</taxon>
        <taxon>Paraburkholderia</taxon>
    </lineage>
</organism>
<comment type="caution">
    <text evidence="3">The sequence shown here is derived from an EMBL/GenBank/DDBJ whole genome shotgun (WGS) entry which is preliminary data.</text>
</comment>
<evidence type="ECO:0000313" key="4">
    <source>
        <dbReference type="Proteomes" id="UP000598032"/>
    </source>
</evidence>
<dbReference type="InterPro" id="IPR050272">
    <property type="entry name" value="Isochorismatase-like_hydrls"/>
</dbReference>
<dbReference type="SUPFAM" id="SSF52499">
    <property type="entry name" value="Isochorismatase-like hydrolases"/>
    <property type="match status" value="1"/>
</dbReference>
<sequence length="252" mass="27443">MSRESAQTLLPSFPEIYLTTVVIESAHVLSRVTLMPPSIESGSVDPVDHPQGMGTSTVAQTADRQIPQIVPEQTALVIMHYQTDILELFPSVAATLLANTRLLCDAARAKNISVYFAKIHFSPGYPEVSPLNRNGQRIKQLGLFVDDKIAPELGRRPSEPLIIAHRASVFFGTDLQAQLSAQGIDTLFMVGIASTGVVLSSVAYASDADFRLFTIKDCCYDPDQVVHDHLFSTAFDSRTTVLSLAETLLLLA</sequence>
<dbReference type="PANTHER" id="PTHR43540">
    <property type="entry name" value="PEROXYUREIDOACRYLATE/UREIDOACRYLATE AMIDOHYDROLASE-RELATED"/>
    <property type="match status" value="1"/>
</dbReference>
<keyword evidence="4" id="KW-1185">Reference proteome</keyword>
<dbReference type="InterPro" id="IPR000868">
    <property type="entry name" value="Isochorismatase-like_dom"/>
</dbReference>
<dbReference type="PANTHER" id="PTHR43540:SF1">
    <property type="entry name" value="ISOCHORISMATASE HYDROLASE"/>
    <property type="match status" value="1"/>
</dbReference>
<keyword evidence="1" id="KW-0378">Hydrolase</keyword>
<proteinExistence type="predicted"/>
<feature type="domain" description="Isochorismatase-like" evidence="2">
    <location>
        <begin position="74"/>
        <end position="245"/>
    </location>
</feature>
<evidence type="ECO:0000259" key="2">
    <source>
        <dbReference type="Pfam" id="PF00857"/>
    </source>
</evidence>
<dbReference type="Proteomes" id="UP000598032">
    <property type="component" value="Unassembled WGS sequence"/>
</dbReference>
<evidence type="ECO:0000256" key="1">
    <source>
        <dbReference type="ARBA" id="ARBA00022801"/>
    </source>
</evidence>
<reference evidence="3 4" key="1">
    <citation type="submission" date="2020-10" db="EMBL/GenBank/DDBJ databases">
        <authorList>
            <person name="Peeters C."/>
        </authorList>
    </citation>
    <scope>NUCLEOTIDE SEQUENCE [LARGE SCALE GENOMIC DNA]</scope>
    <source>
        <strain evidence="3 4">LMG 28140</strain>
    </source>
</reference>
<dbReference type="Gene3D" id="3.40.50.850">
    <property type="entry name" value="Isochorismatase-like"/>
    <property type="match status" value="1"/>
</dbReference>
<dbReference type="Pfam" id="PF00857">
    <property type="entry name" value="Isochorismatase"/>
    <property type="match status" value="1"/>
</dbReference>
<dbReference type="EMBL" id="CAJHCP010000010">
    <property type="protein sequence ID" value="CAD6548236.1"/>
    <property type="molecule type" value="Genomic_DNA"/>
</dbReference>
<dbReference type="InterPro" id="IPR036380">
    <property type="entry name" value="Isochorismatase-like_sf"/>
</dbReference>
<gene>
    <name evidence="3" type="ORF">LMG28140_04563</name>
</gene>
<protein>
    <recommendedName>
        <fullName evidence="2">Isochorismatase-like domain-containing protein</fullName>
    </recommendedName>
</protein>
<name>A0ABN7I170_9BURK</name>
<dbReference type="CDD" id="cd00431">
    <property type="entry name" value="cysteine_hydrolases"/>
    <property type="match status" value="1"/>
</dbReference>
<evidence type="ECO:0000313" key="3">
    <source>
        <dbReference type="EMBL" id="CAD6548236.1"/>
    </source>
</evidence>